<dbReference type="OrthoDB" id="7889120at2"/>
<dbReference type="InterPro" id="IPR006162">
    <property type="entry name" value="Ppantetheine_attach_site"/>
</dbReference>
<gene>
    <name evidence="4" type="ORF">HHI_15823</name>
</gene>
<dbReference type="EMBL" id="ARYI01000018">
    <property type="protein sequence ID" value="KCZ87532.1"/>
    <property type="molecule type" value="Genomic_DNA"/>
</dbReference>
<evidence type="ECO:0000313" key="5">
    <source>
        <dbReference type="Proteomes" id="UP000025061"/>
    </source>
</evidence>
<proteinExistence type="predicted"/>
<dbReference type="PROSITE" id="PS50075">
    <property type="entry name" value="CARRIER"/>
    <property type="match status" value="1"/>
</dbReference>
<evidence type="ECO:0000256" key="2">
    <source>
        <dbReference type="ARBA" id="ARBA00022553"/>
    </source>
</evidence>
<comment type="caution">
    <text evidence="4">The sequence shown here is derived from an EMBL/GenBank/DDBJ whole genome shotgun (WGS) entry which is preliminary data.</text>
</comment>
<dbReference type="Pfam" id="PF00550">
    <property type="entry name" value="PP-binding"/>
    <property type="match status" value="1"/>
</dbReference>
<name>A0A059FAC1_9PROT</name>
<dbReference type="InterPro" id="IPR009081">
    <property type="entry name" value="PP-bd_ACP"/>
</dbReference>
<dbReference type="InterPro" id="IPR036736">
    <property type="entry name" value="ACP-like_sf"/>
</dbReference>
<accession>A0A059FAC1</accession>
<dbReference type="SUPFAM" id="SSF47336">
    <property type="entry name" value="ACP-like"/>
    <property type="match status" value="1"/>
</dbReference>
<reference evidence="4 5" key="1">
    <citation type="submission" date="2013-04" db="EMBL/GenBank/DDBJ databases">
        <title>Hyphomonas hirschiana VP5 Genome Sequencing.</title>
        <authorList>
            <person name="Lai Q."/>
            <person name="Shao Z."/>
        </authorList>
    </citation>
    <scope>NUCLEOTIDE SEQUENCE [LARGE SCALE GENOMIC DNA]</scope>
    <source>
        <strain evidence="4 5">VP5</strain>
    </source>
</reference>
<dbReference type="Proteomes" id="UP000025061">
    <property type="component" value="Unassembled WGS sequence"/>
</dbReference>
<organism evidence="4 5">
    <name type="scientific">Hyphomonas hirschiana VP5</name>
    <dbReference type="NCBI Taxonomy" id="1280951"/>
    <lineage>
        <taxon>Bacteria</taxon>
        <taxon>Pseudomonadati</taxon>
        <taxon>Pseudomonadota</taxon>
        <taxon>Alphaproteobacteria</taxon>
        <taxon>Hyphomonadales</taxon>
        <taxon>Hyphomonadaceae</taxon>
        <taxon>Hyphomonas</taxon>
    </lineage>
</organism>
<sequence length="81" mass="8862">MTEAQVLEQITAIVQRMLEDKGVKAATIEADTELLGGAINIDSLDLAMLVRELEDVVGHDPFAEGFIEFRTVGELAKLYAK</sequence>
<protein>
    <submittedName>
        <fullName evidence="4">Acyl carrier protein</fullName>
    </submittedName>
</protein>
<evidence type="ECO:0000313" key="4">
    <source>
        <dbReference type="EMBL" id="KCZ87532.1"/>
    </source>
</evidence>
<dbReference type="PATRIC" id="fig|1280951.3.peg.3192"/>
<dbReference type="PROSITE" id="PS00012">
    <property type="entry name" value="PHOSPHOPANTETHEINE"/>
    <property type="match status" value="1"/>
</dbReference>
<dbReference type="RefSeq" id="WP_011647071.1">
    <property type="nucleotide sequence ID" value="NZ_ARYI01000018.1"/>
</dbReference>
<keyword evidence="2" id="KW-0597">Phosphoprotein</keyword>
<dbReference type="AlphaFoldDB" id="A0A059FAC1"/>
<evidence type="ECO:0000256" key="1">
    <source>
        <dbReference type="ARBA" id="ARBA00022450"/>
    </source>
</evidence>
<keyword evidence="1" id="KW-0596">Phosphopantetheine</keyword>
<dbReference type="Gene3D" id="1.10.1200.10">
    <property type="entry name" value="ACP-like"/>
    <property type="match status" value="1"/>
</dbReference>
<evidence type="ECO:0000259" key="3">
    <source>
        <dbReference type="PROSITE" id="PS50075"/>
    </source>
</evidence>
<keyword evidence="5" id="KW-1185">Reference proteome</keyword>
<feature type="domain" description="Carrier" evidence="3">
    <location>
        <begin position="1"/>
        <end position="81"/>
    </location>
</feature>